<evidence type="ECO:0000313" key="1">
    <source>
        <dbReference type="EMBL" id="ERJ64892.1"/>
    </source>
</evidence>
<accession>A0A0E2LNV7</accession>
<protein>
    <submittedName>
        <fullName evidence="1">Uncharacterized protein</fullName>
    </submittedName>
</protein>
<evidence type="ECO:0000313" key="2">
    <source>
        <dbReference type="Proteomes" id="UP000016630"/>
    </source>
</evidence>
<comment type="caution">
    <text evidence="1">The sequence shown here is derived from an EMBL/GenBank/DDBJ whole genome shotgun (WGS) entry which is preliminary data.</text>
</comment>
<gene>
    <name evidence="1" type="ORF">HMPREF1555_01687</name>
</gene>
<dbReference type="AlphaFoldDB" id="A0A0E2LNV7"/>
<proteinExistence type="predicted"/>
<dbReference type="HOGENOM" id="CLU_3237504_0_0_10"/>
<organism evidence="1 2">
    <name type="scientific">Porphyromonas gingivalis F0570</name>
    <dbReference type="NCBI Taxonomy" id="1227271"/>
    <lineage>
        <taxon>Bacteria</taxon>
        <taxon>Pseudomonadati</taxon>
        <taxon>Bacteroidota</taxon>
        <taxon>Bacteroidia</taxon>
        <taxon>Bacteroidales</taxon>
        <taxon>Porphyromonadaceae</taxon>
        <taxon>Porphyromonas</taxon>
    </lineage>
</organism>
<name>A0A0E2LNV7_PORGN</name>
<sequence length="43" mass="5003">MQRKPYSHKGSFMIFDLITGKTAFRQALNLVPKKFSTTKRSLE</sequence>
<dbReference type="EMBL" id="AWUW01000121">
    <property type="protein sequence ID" value="ERJ64892.1"/>
    <property type="molecule type" value="Genomic_DNA"/>
</dbReference>
<dbReference type="Proteomes" id="UP000016630">
    <property type="component" value="Unassembled WGS sequence"/>
</dbReference>
<reference evidence="1 2" key="1">
    <citation type="submission" date="2013-06" db="EMBL/GenBank/DDBJ databases">
        <authorList>
            <person name="Weinstock G."/>
            <person name="Sodergren E."/>
            <person name="Lobos E.A."/>
            <person name="Fulton L."/>
            <person name="Fulton R."/>
            <person name="Courtney L."/>
            <person name="Fronick C."/>
            <person name="O'Laughlin M."/>
            <person name="Godfrey J."/>
            <person name="Wilson R.M."/>
            <person name="Miner T."/>
            <person name="Farmer C."/>
            <person name="Delehaunty K."/>
            <person name="Cordes M."/>
            <person name="Minx P."/>
            <person name="Tomlinson C."/>
            <person name="Chen J."/>
            <person name="Wollam A."/>
            <person name="Pepin K.H."/>
            <person name="Bhonagiri V."/>
            <person name="Zhang X."/>
            <person name="Warren W."/>
            <person name="Mitreva M."/>
            <person name="Mardis E.R."/>
            <person name="Wilson R.K."/>
        </authorList>
    </citation>
    <scope>NUCLEOTIDE SEQUENCE [LARGE SCALE GENOMIC DNA]</scope>
    <source>
        <strain evidence="1 2">F0570</strain>
    </source>
</reference>